<dbReference type="AlphaFoldDB" id="A0A6J4R294"/>
<sequence>MPLDEEDSAFAGDLLGLLFAGGDRNHGPAAAYERGDSTAALLLAQAAAPPGS</sequence>
<accession>A0A6J4R294</accession>
<evidence type="ECO:0000313" key="1">
    <source>
        <dbReference type="EMBL" id="CAA9456927.1"/>
    </source>
</evidence>
<proteinExistence type="predicted"/>
<organism evidence="1">
    <name type="scientific">uncultured Rubrobacteraceae bacterium</name>
    <dbReference type="NCBI Taxonomy" id="349277"/>
    <lineage>
        <taxon>Bacteria</taxon>
        <taxon>Bacillati</taxon>
        <taxon>Actinomycetota</taxon>
        <taxon>Rubrobacteria</taxon>
        <taxon>Rubrobacterales</taxon>
        <taxon>Rubrobacteraceae</taxon>
        <taxon>environmental samples</taxon>
    </lineage>
</organism>
<gene>
    <name evidence="1" type="ORF">AVDCRST_MAG58-1504</name>
</gene>
<protein>
    <submittedName>
        <fullName evidence="1">Uncharacterized protein</fullName>
    </submittedName>
</protein>
<name>A0A6J4R294_9ACTN</name>
<dbReference type="EMBL" id="CADCVF010000038">
    <property type="protein sequence ID" value="CAA9456927.1"/>
    <property type="molecule type" value="Genomic_DNA"/>
</dbReference>
<reference evidence="1" key="1">
    <citation type="submission" date="2020-02" db="EMBL/GenBank/DDBJ databases">
        <authorList>
            <person name="Meier V. D."/>
        </authorList>
    </citation>
    <scope>NUCLEOTIDE SEQUENCE</scope>
    <source>
        <strain evidence="1">AVDCRST_MAG58</strain>
    </source>
</reference>